<feature type="non-terminal residue" evidence="1">
    <location>
        <position position="1"/>
    </location>
</feature>
<comment type="caution">
    <text evidence="1">The sequence shown here is derived from an EMBL/GenBank/DDBJ whole genome shotgun (WGS) entry which is preliminary data.</text>
</comment>
<dbReference type="AlphaFoldDB" id="A0A0F9JMU2"/>
<proteinExistence type="predicted"/>
<sequence>IGSKLMSFDDIPKEMQRRPQWVCWGKDKVPMNPNARTVGSPTSPKTWGSFDEAVEAAPFFNGIGFCFTKDDLFVGIDFDKCIKAISEEAKEEACLQKNARMSINKQGNPKMRRKPLFPRMRMPIRK</sequence>
<dbReference type="EMBL" id="LAZR01017477">
    <property type="protein sequence ID" value="KKM00248.1"/>
    <property type="molecule type" value="Genomic_DNA"/>
</dbReference>
<protein>
    <submittedName>
        <fullName evidence="1">Uncharacterized protein</fullName>
    </submittedName>
</protein>
<name>A0A0F9JMU2_9ZZZZ</name>
<evidence type="ECO:0000313" key="1">
    <source>
        <dbReference type="EMBL" id="KKM00248.1"/>
    </source>
</evidence>
<reference evidence="1" key="1">
    <citation type="journal article" date="2015" name="Nature">
        <title>Complex archaea that bridge the gap between prokaryotes and eukaryotes.</title>
        <authorList>
            <person name="Spang A."/>
            <person name="Saw J.H."/>
            <person name="Jorgensen S.L."/>
            <person name="Zaremba-Niedzwiedzka K."/>
            <person name="Martijn J."/>
            <person name="Lind A.E."/>
            <person name="van Eijk R."/>
            <person name="Schleper C."/>
            <person name="Guy L."/>
            <person name="Ettema T.J."/>
        </authorList>
    </citation>
    <scope>NUCLEOTIDE SEQUENCE</scope>
</reference>
<gene>
    <name evidence="1" type="ORF">LCGC14_1806310</name>
</gene>
<organism evidence="1">
    <name type="scientific">marine sediment metagenome</name>
    <dbReference type="NCBI Taxonomy" id="412755"/>
    <lineage>
        <taxon>unclassified sequences</taxon>
        <taxon>metagenomes</taxon>
        <taxon>ecological metagenomes</taxon>
    </lineage>
</organism>
<accession>A0A0F9JMU2</accession>